<reference evidence="2 4" key="1">
    <citation type="journal article" date="2014" name="BMC Genomics">
        <title>Genome sequence of Anopheles sinensis provides insight into genetics basis of mosquito competence for malaria parasites.</title>
        <authorList>
            <person name="Zhou D."/>
            <person name="Zhang D."/>
            <person name="Ding G."/>
            <person name="Shi L."/>
            <person name="Hou Q."/>
            <person name="Ye Y."/>
            <person name="Xu Y."/>
            <person name="Zhou H."/>
            <person name="Xiong C."/>
            <person name="Li S."/>
            <person name="Yu J."/>
            <person name="Hong S."/>
            <person name="Yu X."/>
            <person name="Zou P."/>
            <person name="Chen C."/>
            <person name="Chang X."/>
            <person name="Wang W."/>
            <person name="Lv Y."/>
            <person name="Sun Y."/>
            <person name="Ma L."/>
            <person name="Shen B."/>
            <person name="Zhu C."/>
        </authorList>
    </citation>
    <scope>NUCLEOTIDE SEQUENCE [LARGE SCALE GENOMIC DNA]</scope>
</reference>
<reference evidence="3" key="2">
    <citation type="submission" date="2020-05" db="UniProtKB">
        <authorList>
            <consortium name="EnsemblMetazoa"/>
        </authorList>
    </citation>
    <scope>IDENTIFICATION</scope>
</reference>
<organism evidence="2">
    <name type="scientific">Anopheles sinensis</name>
    <name type="common">Mosquito</name>
    <dbReference type="NCBI Taxonomy" id="74873"/>
    <lineage>
        <taxon>Eukaryota</taxon>
        <taxon>Metazoa</taxon>
        <taxon>Ecdysozoa</taxon>
        <taxon>Arthropoda</taxon>
        <taxon>Hexapoda</taxon>
        <taxon>Insecta</taxon>
        <taxon>Pterygota</taxon>
        <taxon>Neoptera</taxon>
        <taxon>Endopterygota</taxon>
        <taxon>Diptera</taxon>
        <taxon>Nematocera</taxon>
        <taxon>Culicoidea</taxon>
        <taxon>Culicidae</taxon>
        <taxon>Anophelinae</taxon>
        <taxon>Anopheles</taxon>
    </lineage>
</organism>
<sequence>MYLYFTNTFRDKYGCLTRSAYARKCPSIFIRRTLLFPDLPTGKRCAIHELQKHVTFCQPILMWPYDRWLERHHHVSFVHVHGAKNILLLLLRDDKRRNNGPADSFEAFHNRPRDTLPHRKMRLPRMNSIREETTGLRDPIDETMNHKT</sequence>
<feature type="compositionally biased region" description="Basic and acidic residues" evidence="1">
    <location>
        <begin position="128"/>
        <end position="148"/>
    </location>
</feature>
<dbReference type="AlphaFoldDB" id="A0A084WTZ5"/>
<dbReference type="EMBL" id="ATLV01026970">
    <property type="status" value="NOT_ANNOTATED_CDS"/>
    <property type="molecule type" value="Genomic_DNA"/>
</dbReference>
<dbReference type="VEuPathDB" id="VectorBase:ASIC022063"/>
<feature type="compositionally biased region" description="Basic and acidic residues" evidence="1">
    <location>
        <begin position="106"/>
        <end position="117"/>
    </location>
</feature>
<evidence type="ECO:0000313" key="4">
    <source>
        <dbReference type="Proteomes" id="UP000030765"/>
    </source>
</evidence>
<dbReference type="Proteomes" id="UP000030765">
    <property type="component" value="Unassembled WGS sequence"/>
</dbReference>
<feature type="region of interest" description="Disordered" evidence="1">
    <location>
        <begin position="97"/>
        <end position="148"/>
    </location>
</feature>
<gene>
    <name evidence="2" type="ORF">ZHAS_00022063</name>
</gene>
<dbReference type="EMBL" id="KE525421">
    <property type="protein sequence ID" value="KFB53689.1"/>
    <property type="molecule type" value="Genomic_DNA"/>
</dbReference>
<name>A0A084WTZ5_ANOSI</name>
<protein>
    <submittedName>
        <fullName evidence="2 3">Uncharacterized protein</fullName>
    </submittedName>
</protein>
<evidence type="ECO:0000313" key="2">
    <source>
        <dbReference type="EMBL" id="KFB53689.1"/>
    </source>
</evidence>
<keyword evidence="4" id="KW-1185">Reference proteome</keyword>
<proteinExistence type="predicted"/>
<evidence type="ECO:0000313" key="3">
    <source>
        <dbReference type="EnsemblMetazoa" id="ASIC022063-PA"/>
    </source>
</evidence>
<evidence type="ECO:0000256" key="1">
    <source>
        <dbReference type="SAM" id="MobiDB-lite"/>
    </source>
</evidence>
<dbReference type="EnsemblMetazoa" id="ASIC022063-RA">
    <property type="protein sequence ID" value="ASIC022063-PA"/>
    <property type="gene ID" value="ASIC022063"/>
</dbReference>
<accession>A0A084WTZ5</accession>